<feature type="domain" description="TIL" evidence="2">
    <location>
        <begin position="49"/>
        <end position="102"/>
    </location>
</feature>
<dbReference type="Gene3D" id="2.10.25.10">
    <property type="entry name" value="Laminin"/>
    <property type="match status" value="1"/>
</dbReference>
<accession>A0A182KF63</accession>
<keyword evidence="4" id="KW-1185">Reference proteome</keyword>
<reference evidence="4" key="1">
    <citation type="submission" date="2013-03" db="EMBL/GenBank/DDBJ databases">
        <title>The Genome Sequence of Anopheles christyi ACHKN1017.</title>
        <authorList>
            <consortium name="The Broad Institute Genomics Platform"/>
            <person name="Neafsey D.E."/>
            <person name="Besansky N."/>
            <person name="Walker B."/>
            <person name="Young S.K."/>
            <person name="Zeng Q."/>
            <person name="Gargeya S."/>
            <person name="Fitzgerald M."/>
            <person name="Haas B."/>
            <person name="Abouelleil A."/>
            <person name="Allen A.W."/>
            <person name="Alvarado L."/>
            <person name="Arachchi H.M."/>
            <person name="Berlin A.M."/>
            <person name="Chapman S.B."/>
            <person name="Gainer-Dewar J."/>
            <person name="Goldberg J."/>
            <person name="Griggs A."/>
            <person name="Gujja S."/>
            <person name="Hansen M."/>
            <person name="Howarth C."/>
            <person name="Imamovic A."/>
            <person name="Ireland A."/>
            <person name="Larimer J."/>
            <person name="McCowan C."/>
            <person name="Murphy C."/>
            <person name="Pearson M."/>
            <person name="Poon T.W."/>
            <person name="Priest M."/>
            <person name="Roberts A."/>
            <person name="Saif S."/>
            <person name="Shea T."/>
            <person name="Sisk P."/>
            <person name="Sykes S."/>
            <person name="Wortman J."/>
            <person name="Nusbaum C."/>
            <person name="Birren B."/>
        </authorList>
    </citation>
    <scope>NUCLEOTIDE SEQUENCE [LARGE SCALE GENOMIC DNA]</scope>
    <source>
        <strain evidence="4">ACHKN1017</strain>
    </source>
</reference>
<feature type="signal peptide" evidence="1">
    <location>
        <begin position="1"/>
        <end position="23"/>
    </location>
</feature>
<dbReference type="EnsemblMetazoa" id="ACHR009401-RA">
    <property type="protein sequence ID" value="ACHR009401-PA"/>
    <property type="gene ID" value="ACHR009401"/>
</dbReference>
<proteinExistence type="predicted"/>
<dbReference type="SUPFAM" id="SSF57567">
    <property type="entry name" value="Serine protease inhibitors"/>
    <property type="match status" value="1"/>
</dbReference>
<feature type="chain" id="PRO_5008125439" evidence="1">
    <location>
        <begin position="24"/>
        <end position="110"/>
    </location>
</feature>
<evidence type="ECO:0000313" key="3">
    <source>
        <dbReference type="EnsemblMetazoa" id="ACHR009401-PA"/>
    </source>
</evidence>
<protein>
    <submittedName>
        <fullName evidence="3">TIL domain-containing protein</fullName>
    </submittedName>
</protein>
<evidence type="ECO:0000313" key="4">
    <source>
        <dbReference type="Proteomes" id="UP000075881"/>
    </source>
</evidence>
<evidence type="ECO:0000259" key="2">
    <source>
        <dbReference type="Pfam" id="PF01826"/>
    </source>
</evidence>
<dbReference type="InterPro" id="IPR002919">
    <property type="entry name" value="TIL_dom"/>
</dbReference>
<evidence type="ECO:0000256" key="1">
    <source>
        <dbReference type="SAM" id="SignalP"/>
    </source>
</evidence>
<dbReference type="VEuPathDB" id="VectorBase:ACHR009401"/>
<reference evidence="3" key="2">
    <citation type="submission" date="2020-05" db="UniProtKB">
        <authorList>
            <consortium name="EnsemblMetazoa"/>
        </authorList>
    </citation>
    <scope>IDENTIFICATION</scope>
    <source>
        <strain evidence="3">ACHKN1017</strain>
    </source>
</reference>
<dbReference type="InterPro" id="IPR036084">
    <property type="entry name" value="Ser_inhib-like_sf"/>
</dbReference>
<dbReference type="AlphaFoldDB" id="A0A182KF63"/>
<dbReference type="Proteomes" id="UP000075881">
    <property type="component" value="Unassembled WGS sequence"/>
</dbReference>
<name>A0A182KF63_9DIPT</name>
<keyword evidence="1" id="KW-0732">Signal</keyword>
<dbReference type="Pfam" id="PF01826">
    <property type="entry name" value="TIL"/>
    <property type="match status" value="1"/>
</dbReference>
<sequence>MTSERWAIFVILAMVGLPTLLSAELQYVQLAEMLHAKCKIHGKQIFSPCFTNETYVCCGTVCEGTCDNVLPMCPMKVSCPWRCFCTEGLVRHEDRCISPSQCPPALASNV</sequence>
<dbReference type="CDD" id="cd19941">
    <property type="entry name" value="TIL"/>
    <property type="match status" value="1"/>
</dbReference>
<organism evidence="3 4">
    <name type="scientific">Anopheles christyi</name>
    <dbReference type="NCBI Taxonomy" id="43041"/>
    <lineage>
        <taxon>Eukaryota</taxon>
        <taxon>Metazoa</taxon>
        <taxon>Ecdysozoa</taxon>
        <taxon>Arthropoda</taxon>
        <taxon>Hexapoda</taxon>
        <taxon>Insecta</taxon>
        <taxon>Pterygota</taxon>
        <taxon>Neoptera</taxon>
        <taxon>Endopterygota</taxon>
        <taxon>Diptera</taxon>
        <taxon>Nematocera</taxon>
        <taxon>Culicoidea</taxon>
        <taxon>Culicidae</taxon>
        <taxon>Anophelinae</taxon>
        <taxon>Anopheles</taxon>
    </lineage>
</organism>